<feature type="region of interest" description="Disordered" evidence="4">
    <location>
        <begin position="318"/>
        <end position="355"/>
    </location>
</feature>
<evidence type="ECO:0000259" key="5">
    <source>
        <dbReference type="PROSITE" id="PS01124"/>
    </source>
</evidence>
<keyword evidence="2" id="KW-0238">DNA-binding</keyword>
<dbReference type="EMBL" id="CADILH010000007">
    <property type="protein sequence ID" value="CAB3935121.1"/>
    <property type="molecule type" value="Genomic_DNA"/>
</dbReference>
<dbReference type="AlphaFoldDB" id="A0A6S7FAN8"/>
<accession>A0A6S7FAN8</accession>
<dbReference type="Gene3D" id="1.10.10.60">
    <property type="entry name" value="Homeodomain-like"/>
    <property type="match status" value="2"/>
</dbReference>
<feature type="domain" description="HTH araC/xylS-type" evidence="5">
    <location>
        <begin position="226"/>
        <end position="324"/>
    </location>
</feature>
<dbReference type="PANTHER" id="PTHR43436">
    <property type="entry name" value="ARAC-FAMILY TRANSCRIPTIONAL REGULATOR"/>
    <property type="match status" value="1"/>
</dbReference>
<evidence type="ECO:0000256" key="2">
    <source>
        <dbReference type="ARBA" id="ARBA00023125"/>
    </source>
</evidence>
<dbReference type="InterPro" id="IPR009594">
    <property type="entry name" value="Tscrpt_reg_HTH_AraC_N"/>
</dbReference>
<dbReference type="InterPro" id="IPR018062">
    <property type="entry name" value="HTH_AraC-typ_CS"/>
</dbReference>
<evidence type="ECO:0000256" key="1">
    <source>
        <dbReference type="ARBA" id="ARBA00023015"/>
    </source>
</evidence>
<keyword evidence="7" id="KW-1185">Reference proteome</keyword>
<reference evidence="6 7" key="1">
    <citation type="submission" date="2020-04" db="EMBL/GenBank/DDBJ databases">
        <authorList>
            <person name="De Canck E."/>
        </authorList>
    </citation>
    <scope>NUCLEOTIDE SEQUENCE [LARGE SCALE GENOMIC DNA]</scope>
    <source>
        <strain evidence="6 7">LMG 6000</strain>
    </source>
</reference>
<dbReference type="Proteomes" id="UP000494183">
    <property type="component" value="Unassembled WGS sequence"/>
</dbReference>
<dbReference type="GO" id="GO:0003700">
    <property type="term" value="F:DNA-binding transcription factor activity"/>
    <property type="evidence" value="ECO:0007669"/>
    <property type="project" value="InterPro"/>
</dbReference>
<gene>
    <name evidence="6" type="primary">rhaS_7</name>
    <name evidence="6" type="ORF">LMG6000_04166</name>
</gene>
<dbReference type="PROSITE" id="PS01124">
    <property type="entry name" value="HTH_ARAC_FAMILY_2"/>
    <property type="match status" value="1"/>
</dbReference>
<keyword evidence="1" id="KW-0805">Transcription regulation</keyword>
<protein>
    <submittedName>
        <fullName evidence="6">HTH-type transcriptional activator RhaS</fullName>
    </submittedName>
</protein>
<dbReference type="SUPFAM" id="SSF46689">
    <property type="entry name" value="Homeodomain-like"/>
    <property type="match status" value="2"/>
</dbReference>
<dbReference type="InterPro" id="IPR018060">
    <property type="entry name" value="HTH_AraC"/>
</dbReference>
<dbReference type="PANTHER" id="PTHR43436:SF1">
    <property type="entry name" value="TRANSCRIPTIONAL REGULATORY PROTEIN"/>
    <property type="match status" value="1"/>
</dbReference>
<dbReference type="Pfam" id="PF12833">
    <property type="entry name" value="HTH_18"/>
    <property type="match status" value="1"/>
</dbReference>
<dbReference type="GO" id="GO:0043565">
    <property type="term" value="F:sequence-specific DNA binding"/>
    <property type="evidence" value="ECO:0007669"/>
    <property type="project" value="InterPro"/>
</dbReference>
<dbReference type="RefSeq" id="WP_175201841.1">
    <property type="nucleotide sequence ID" value="NZ_CADILH010000007.1"/>
</dbReference>
<sequence>MFLYDFAYFRLPKTVNAFAQSSESWTAATDQYRHAGVADALLQAAQRYADANVNREGVAAMPVEGVAILRETSPSALQYAITKPLVALVLQGRKRVTMGAETFEFSAGESLLITTDVPTVSQITAASSAAPYYSLVMELDAGVITDLVGEMGSASTEQNRAVCVDPTETEVADAALRLLRLLNRPASVAVLGRQLIRELHYWLLVGRQGSAIRALGVSGSHTNRIARAIAVLRKRFAEPLPVETLAKAASMSLSAFHTHFRSVTTLTPLQFQKQLRLLEARRRLLAEGAAISTAAYAVGYESVTQFTREYARMFGQPPGRSIREARAQAHPPMPNSSDEVRVTQGPEVRLPSPES</sequence>
<evidence type="ECO:0000313" key="6">
    <source>
        <dbReference type="EMBL" id="CAB3935121.1"/>
    </source>
</evidence>
<proteinExistence type="predicted"/>
<dbReference type="Pfam" id="PF06719">
    <property type="entry name" value="AraC_N"/>
    <property type="match status" value="1"/>
</dbReference>
<dbReference type="InterPro" id="IPR009057">
    <property type="entry name" value="Homeodomain-like_sf"/>
</dbReference>
<dbReference type="SMART" id="SM00342">
    <property type="entry name" value="HTH_ARAC"/>
    <property type="match status" value="1"/>
</dbReference>
<evidence type="ECO:0000313" key="7">
    <source>
        <dbReference type="Proteomes" id="UP000494183"/>
    </source>
</evidence>
<organism evidence="6 7">
    <name type="scientific">Achromobacter insolitus</name>
    <dbReference type="NCBI Taxonomy" id="217204"/>
    <lineage>
        <taxon>Bacteria</taxon>
        <taxon>Pseudomonadati</taxon>
        <taxon>Pseudomonadota</taxon>
        <taxon>Betaproteobacteria</taxon>
        <taxon>Burkholderiales</taxon>
        <taxon>Alcaligenaceae</taxon>
        <taxon>Achromobacter</taxon>
    </lineage>
</organism>
<name>A0A6S7FAN8_9BURK</name>
<dbReference type="PROSITE" id="PS00041">
    <property type="entry name" value="HTH_ARAC_FAMILY_1"/>
    <property type="match status" value="1"/>
</dbReference>
<evidence type="ECO:0000256" key="3">
    <source>
        <dbReference type="ARBA" id="ARBA00023163"/>
    </source>
</evidence>
<evidence type="ECO:0000256" key="4">
    <source>
        <dbReference type="SAM" id="MobiDB-lite"/>
    </source>
</evidence>
<keyword evidence="3" id="KW-0804">Transcription</keyword>